<feature type="signal peptide" evidence="2">
    <location>
        <begin position="1"/>
        <end position="21"/>
    </location>
</feature>
<name>A0AAQ3WBS0_9ENTE</name>
<dbReference type="InterPro" id="IPR027994">
    <property type="entry name" value="WxL_dom"/>
</dbReference>
<evidence type="ECO:0000313" key="4">
    <source>
        <dbReference type="EMBL" id="WYK01717.1"/>
    </source>
</evidence>
<dbReference type="Proteomes" id="UP000194948">
    <property type="component" value="Chromosome"/>
</dbReference>
<evidence type="ECO:0000313" key="5">
    <source>
        <dbReference type="Proteomes" id="UP000194948"/>
    </source>
</evidence>
<organism evidence="4 5">
    <name type="scientific">Candidatus Enterococcus palustris</name>
    <dbReference type="NCBI Taxonomy" id="1834189"/>
    <lineage>
        <taxon>Bacteria</taxon>
        <taxon>Bacillati</taxon>
        <taxon>Bacillota</taxon>
        <taxon>Bacilli</taxon>
        <taxon>Lactobacillales</taxon>
        <taxon>Enterococcaceae</taxon>
        <taxon>Enterococcus</taxon>
    </lineage>
</organism>
<accession>A0AAQ3WBS0</accession>
<feature type="compositionally biased region" description="Low complexity" evidence="1">
    <location>
        <begin position="50"/>
        <end position="68"/>
    </location>
</feature>
<keyword evidence="2" id="KW-0732">Signal</keyword>
<keyword evidence="5" id="KW-1185">Reference proteome</keyword>
<evidence type="ECO:0000256" key="1">
    <source>
        <dbReference type="SAM" id="MobiDB-lite"/>
    </source>
</evidence>
<evidence type="ECO:0000259" key="3">
    <source>
        <dbReference type="Pfam" id="PF13731"/>
    </source>
</evidence>
<dbReference type="EMBL" id="CP147244">
    <property type="protein sequence ID" value="WYK01717.1"/>
    <property type="molecule type" value="Genomic_DNA"/>
</dbReference>
<proteinExistence type="predicted"/>
<reference evidence="4 5" key="2">
    <citation type="submission" date="2024-03" db="EMBL/GenBank/DDBJ databases">
        <title>The Genome Sequence of Enterococcus sp. DIV0205d.</title>
        <authorList>
            <consortium name="The Broad Institute Genomics Platform"/>
            <consortium name="The Broad Institute Microbial Omics Core"/>
            <consortium name="The Broad Institute Genomic Center for Infectious Diseases"/>
            <person name="Earl A."/>
            <person name="Manson A."/>
            <person name="Gilmore M."/>
            <person name="Schwartman J."/>
            <person name="Shea T."/>
            <person name="Abouelleil A."/>
            <person name="Cao P."/>
            <person name="Chapman S."/>
            <person name="Cusick C."/>
            <person name="Young S."/>
            <person name="Neafsey D."/>
            <person name="Nusbaum C."/>
            <person name="Birren B."/>
        </authorList>
    </citation>
    <scope>NUCLEOTIDE SEQUENCE [LARGE SCALE GENOMIC DNA]</scope>
    <source>
        <strain evidence="4 5">7F3_DIV0205</strain>
    </source>
</reference>
<dbReference type="AlphaFoldDB" id="A0AAQ3WBS0"/>
<evidence type="ECO:0000256" key="2">
    <source>
        <dbReference type="SAM" id="SignalP"/>
    </source>
</evidence>
<dbReference type="Pfam" id="PF13731">
    <property type="entry name" value="WxL"/>
    <property type="match status" value="1"/>
</dbReference>
<dbReference type="RefSeq" id="WP_086315371.1">
    <property type="nucleotide sequence ID" value="NZ_CP147244.1"/>
</dbReference>
<feature type="region of interest" description="Disordered" evidence="1">
    <location>
        <begin position="29"/>
        <end position="69"/>
    </location>
</feature>
<feature type="domain" description="WxL" evidence="3">
    <location>
        <begin position="33"/>
        <end position="248"/>
    </location>
</feature>
<reference evidence="5" key="1">
    <citation type="submission" date="2017-05" db="EMBL/GenBank/DDBJ databases">
        <title>The Genome Sequence of EEnterococcus faecalis 9F2_4866.</title>
        <authorList>
            <consortium name="The Broad Institute Genomics Platform"/>
            <consortium name="The Broad Institute Genomic Center for Infectious Diseases"/>
            <person name="Earl A."/>
            <person name="Manson A."/>
            <person name="Schwartman J."/>
            <person name="Gilmore M."/>
            <person name="Abouelleil A."/>
            <person name="Cao P."/>
            <person name="Chapman S."/>
            <person name="Cusick C."/>
            <person name="Shea T."/>
            <person name="Young S."/>
            <person name="Neafsey D."/>
            <person name="Nusbaum C."/>
            <person name="Birren B."/>
        </authorList>
    </citation>
    <scope>NUCLEOTIDE SEQUENCE [LARGE SCALE GENOMIC DNA]</scope>
    <source>
        <strain evidence="5">7F3_DIV0205</strain>
    </source>
</reference>
<gene>
    <name evidence="4" type="ORF">A5821_002854</name>
</gene>
<feature type="chain" id="PRO_5042841595" description="WxL domain-containing protein" evidence="2">
    <location>
        <begin position="22"/>
        <end position="252"/>
    </location>
</feature>
<sequence length="252" mass="27038">MKHTHKLSGAALLAVLGVALAVPTATKAEANPWASKGSVEFDKDTSDSGDITVPDTDTDITITEPTPNTEDKDMKINAATDLDFDKHTDLYDGKAKEYNAKKFSTTNKENGEAIEMQHFVRFQDYRATTDHKYTVSAAMTSPFTNNGMVLEQASIIYNNLRTLTSKKDANQDLIPVGTATGAVTLTSDGASQTFVSNTDPKKGFGQFDLLFGTNETAEDSVKLSIPAGVTIAKGIYTADITWTIADVPAAAE</sequence>
<protein>
    <recommendedName>
        <fullName evidence="3">WxL domain-containing protein</fullName>
    </recommendedName>
</protein>